<dbReference type="Proteomes" id="UP000262939">
    <property type="component" value="Unassembled WGS sequence"/>
</dbReference>
<keyword evidence="3" id="KW-1185">Reference proteome</keyword>
<comment type="caution">
    <text evidence="2">The sequence shown here is derived from an EMBL/GenBank/DDBJ whole genome shotgun (WGS) entry which is preliminary data.</text>
</comment>
<sequence>MRDKVRKSTKGNILARRYDGQNSESIKEKFLHLITAANFHKFKLLNPFENGMIIVTQFAAPQASHAEGIRMGKSSKSRRFVQHGRDSVTRHAERIPYRSTYAEAETRKLQTMSEQSYGGF</sequence>
<gene>
    <name evidence="2" type="ORF">D0466_16455</name>
</gene>
<evidence type="ECO:0000313" key="2">
    <source>
        <dbReference type="EMBL" id="RFU62167.1"/>
    </source>
</evidence>
<evidence type="ECO:0000313" key="3">
    <source>
        <dbReference type="Proteomes" id="UP000262939"/>
    </source>
</evidence>
<feature type="region of interest" description="Disordered" evidence="1">
    <location>
        <begin position="69"/>
        <end position="94"/>
    </location>
</feature>
<organism evidence="2 3">
    <name type="scientific">Peribacillus glennii</name>
    <dbReference type="NCBI Taxonomy" id="2303991"/>
    <lineage>
        <taxon>Bacteria</taxon>
        <taxon>Bacillati</taxon>
        <taxon>Bacillota</taxon>
        <taxon>Bacilli</taxon>
        <taxon>Bacillales</taxon>
        <taxon>Bacillaceae</taxon>
        <taxon>Peribacillus</taxon>
    </lineage>
</organism>
<evidence type="ECO:0000256" key="1">
    <source>
        <dbReference type="SAM" id="MobiDB-lite"/>
    </source>
</evidence>
<proteinExistence type="predicted"/>
<dbReference type="EMBL" id="QVTD01000011">
    <property type="protein sequence ID" value="RFU62167.1"/>
    <property type="molecule type" value="Genomic_DNA"/>
</dbReference>
<protein>
    <submittedName>
        <fullName evidence="2">Uncharacterized protein</fullName>
    </submittedName>
</protein>
<name>A0A372L9J4_9BACI</name>
<dbReference type="AlphaFoldDB" id="A0A372L9J4"/>
<accession>A0A372L9J4</accession>
<feature type="compositionally biased region" description="Basic and acidic residues" evidence="1">
    <location>
        <begin position="83"/>
        <end position="94"/>
    </location>
</feature>
<reference evidence="2 3" key="1">
    <citation type="submission" date="2018-08" db="EMBL/GenBank/DDBJ databases">
        <title>Bacillus chawlae sp. nov., Bacillus glennii sp. nov., and Bacillus saganii sp. nov. Isolated from the Vehicle Assembly Building at Kennedy Space Center where the Viking Spacecraft were Assembled.</title>
        <authorList>
            <person name="Seuylemezian A."/>
            <person name="Vaishampayan P."/>
        </authorList>
    </citation>
    <scope>NUCLEOTIDE SEQUENCE [LARGE SCALE GENOMIC DNA]</scope>
    <source>
        <strain evidence="2 3">V44-8</strain>
    </source>
</reference>
<feature type="compositionally biased region" description="Basic residues" evidence="1">
    <location>
        <begin position="73"/>
        <end position="82"/>
    </location>
</feature>